<dbReference type="SUPFAM" id="SSF53756">
    <property type="entry name" value="UDP-Glycosyltransferase/glycogen phosphorylase"/>
    <property type="match status" value="1"/>
</dbReference>
<evidence type="ECO:0000259" key="1">
    <source>
        <dbReference type="Pfam" id="PF00534"/>
    </source>
</evidence>
<proteinExistence type="predicted"/>
<accession>A0A1Y5TNB1</accession>
<dbReference type="GO" id="GO:0016757">
    <property type="term" value="F:glycosyltransferase activity"/>
    <property type="evidence" value="ECO:0007669"/>
    <property type="project" value="UniProtKB-KW"/>
</dbReference>
<evidence type="ECO:0000313" key="2">
    <source>
        <dbReference type="EMBL" id="SLN68082.1"/>
    </source>
</evidence>
<dbReference type="PANTHER" id="PTHR12526">
    <property type="entry name" value="GLYCOSYLTRANSFERASE"/>
    <property type="match status" value="1"/>
</dbReference>
<dbReference type="RefSeq" id="WP_085893974.1">
    <property type="nucleotide sequence ID" value="NZ_FWFL01000015.1"/>
</dbReference>
<dbReference type="EMBL" id="FWFL01000015">
    <property type="protein sequence ID" value="SLN68082.1"/>
    <property type="molecule type" value="Genomic_DNA"/>
</dbReference>
<organism evidence="2 3">
    <name type="scientific">Roseovarius litorisediminis</name>
    <dbReference type="NCBI Taxonomy" id="1312363"/>
    <lineage>
        <taxon>Bacteria</taxon>
        <taxon>Pseudomonadati</taxon>
        <taxon>Pseudomonadota</taxon>
        <taxon>Alphaproteobacteria</taxon>
        <taxon>Rhodobacterales</taxon>
        <taxon>Roseobacteraceae</taxon>
        <taxon>Roseovarius</taxon>
    </lineage>
</organism>
<dbReference type="AlphaFoldDB" id="A0A1Y5TNB1"/>
<keyword evidence="3" id="KW-1185">Reference proteome</keyword>
<dbReference type="Proteomes" id="UP000193827">
    <property type="component" value="Unassembled WGS sequence"/>
</dbReference>
<reference evidence="2 3" key="1">
    <citation type="submission" date="2017-03" db="EMBL/GenBank/DDBJ databases">
        <authorList>
            <person name="Afonso C.L."/>
            <person name="Miller P.J."/>
            <person name="Scott M.A."/>
            <person name="Spackman E."/>
            <person name="Goraichik I."/>
            <person name="Dimitrov K.M."/>
            <person name="Suarez D.L."/>
            <person name="Swayne D.E."/>
        </authorList>
    </citation>
    <scope>NUCLEOTIDE SEQUENCE [LARGE SCALE GENOMIC DNA]</scope>
    <source>
        <strain evidence="2 3">CECT 8287</strain>
    </source>
</reference>
<evidence type="ECO:0000313" key="3">
    <source>
        <dbReference type="Proteomes" id="UP000193827"/>
    </source>
</evidence>
<feature type="domain" description="Glycosyl transferase family 1" evidence="1">
    <location>
        <begin position="232"/>
        <end position="390"/>
    </location>
</feature>
<keyword evidence="2" id="KW-0808">Transferase</keyword>
<name>A0A1Y5TNB1_9RHOB</name>
<dbReference type="OrthoDB" id="9790710at2"/>
<dbReference type="InterPro" id="IPR001296">
    <property type="entry name" value="Glyco_trans_1"/>
</dbReference>
<dbReference type="CDD" id="cd03801">
    <property type="entry name" value="GT4_PimA-like"/>
    <property type="match status" value="1"/>
</dbReference>
<dbReference type="Gene3D" id="3.40.50.2000">
    <property type="entry name" value="Glycogen Phosphorylase B"/>
    <property type="match status" value="2"/>
</dbReference>
<dbReference type="Pfam" id="PF00534">
    <property type="entry name" value="Glycos_transf_1"/>
    <property type="match status" value="1"/>
</dbReference>
<dbReference type="EC" id="2.4.1.301" evidence="2"/>
<protein>
    <submittedName>
        <fullName evidence="2">Alpha-D-kanosaminyltransferase</fullName>
        <ecNumber evidence="2">2.4.1.301</ecNumber>
    </submittedName>
</protein>
<gene>
    <name evidence="2" type="primary">kanE</name>
    <name evidence="2" type="ORF">PEL8287_03776</name>
</gene>
<keyword evidence="2" id="KW-0328">Glycosyltransferase</keyword>
<sequence length="421" mass="47256">MPDFPKILLVAQNASSLFGGEAFLPLHYYRVLRERGYPVSLIAHRRNYKNLQDFFKGDLQDIHFIEDTIWHRSIWKIGKVFPGRLGEMVFSNLLNTVNELFQRKLVRELVAKGRADIIHQPIPVSPLAPSWMFGFGVPVIIGPMNGGMIYPKGYEDYESRSARLFVRFARQVARGLNRIIPGKRRAAALLVANKRTENALPLDDHPNVITLVENGVDLSTWAPVERKTRDLNQPFRLVFMGRLVGWKAIEITLEAIAVAKSRGADVVLDILGDGTERKSLEALRDTRCLTSDVTFHGFKPQTECSSYLNQADALILNSIWECGGAVVLEAMSLGLPVIGPDWGGPADYLDPSCGILVHPEPRENFAERLADAIISLAEDPNRCRSMGQAGVQKIRAQFDWQRKVDRIIEIYESVVTSKSSH</sequence>